<gene>
    <name evidence="2" type="ordered locus">Desru_0626</name>
</gene>
<organism evidence="2 3">
    <name type="scientific">Desulforamulus ruminis (strain ATCC 23193 / DSM 2154 / NCIMB 8452 / DL)</name>
    <name type="common">Desulfotomaculum ruminis</name>
    <dbReference type="NCBI Taxonomy" id="696281"/>
    <lineage>
        <taxon>Bacteria</taxon>
        <taxon>Bacillati</taxon>
        <taxon>Bacillota</taxon>
        <taxon>Clostridia</taxon>
        <taxon>Eubacteriales</taxon>
        <taxon>Peptococcaceae</taxon>
        <taxon>Desulforamulus</taxon>
    </lineage>
</organism>
<evidence type="ECO:0000313" key="3">
    <source>
        <dbReference type="Proteomes" id="UP000009234"/>
    </source>
</evidence>
<sequence>MPRILIPAVLFIVLLIPLSPAGAAPALALDGQLLAFQEEPVILEQKVMVPIRPILQEMGWRLACDMEEGVVYAERSANKIQIFLWQPAVVKNDAEVSLTAVPQLIYGHTMMSLEDICRLTGAQGTWDAQLELASFFSPVEMTREGVVRSLLAADRQLMRVEYYNNQDFLKHCSIAPSPKINSKEELINFLGSYWSPEYIERIWQAGSRENVFIGFFRDGVTPLDYQKEISVVELAGTQARIEAKLPVWWGGEGDAEQFVNRVYTLIKDPEGKLLIKDIQIEE</sequence>
<dbReference type="OrthoDB" id="1786269at2"/>
<accession>F6DT94</accession>
<dbReference type="InterPro" id="IPR036582">
    <property type="entry name" value="Mao_N_sf"/>
</dbReference>
<proteinExistence type="predicted"/>
<dbReference type="Pfam" id="PF07833">
    <property type="entry name" value="Cu_amine_oxidN1"/>
    <property type="match status" value="1"/>
</dbReference>
<dbReference type="STRING" id="696281.Desru_0626"/>
<dbReference type="AlphaFoldDB" id="F6DT94"/>
<dbReference type="Proteomes" id="UP000009234">
    <property type="component" value="Chromosome"/>
</dbReference>
<dbReference type="HOGENOM" id="CLU_986023_0_0_9"/>
<dbReference type="RefSeq" id="WP_013840685.1">
    <property type="nucleotide sequence ID" value="NC_015589.1"/>
</dbReference>
<reference evidence="3" key="1">
    <citation type="submission" date="2011-05" db="EMBL/GenBank/DDBJ databases">
        <title>Complete sequence of Desulfotomaculum ruminis DSM 2154.</title>
        <authorList>
            <person name="Lucas S."/>
            <person name="Copeland A."/>
            <person name="Lapidus A."/>
            <person name="Cheng J.-F."/>
            <person name="Goodwin L."/>
            <person name="Pitluck S."/>
            <person name="Lu M."/>
            <person name="Detter J.C."/>
            <person name="Han C."/>
            <person name="Tapia R."/>
            <person name="Land M."/>
            <person name="Hauser L."/>
            <person name="Kyrpides N."/>
            <person name="Ivanova N."/>
            <person name="Mikhailova N."/>
            <person name="Pagani I."/>
            <person name="Stams A.J.M."/>
            <person name="Plugge C.M."/>
            <person name="Muyzer G."/>
            <person name="Kuever J."/>
            <person name="Parshina S.N."/>
            <person name="Ivanova A.E."/>
            <person name="Nazina T.N."/>
            <person name="Brambilla E."/>
            <person name="Spring S."/>
            <person name="Klenk H.-P."/>
            <person name="Woyke T."/>
        </authorList>
    </citation>
    <scope>NUCLEOTIDE SEQUENCE [LARGE SCALE GENOMIC DNA]</scope>
    <source>
        <strain evidence="3">ATCC 23193 / DSM 2154 / NCIB 8452 / DL</strain>
    </source>
</reference>
<keyword evidence="3" id="KW-1185">Reference proteome</keyword>
<dbReference type="KEGG" id="dru:Desru_0626"/>
<name>F6DT94_DESRL</name>
<reference evidence="2 3" key="2">
    <citation type="journal article" date="2012" name="Stand. Genomic Sci.">
        <title>Complete genome sequence of the sulfate-reducing firmicute Desulfotomaculum ruminis type strain (DL(T)).</title>
        <authorList>
            <person name="Spring S."/>
            <person name="Visser M."/>
            <person name="Lu M."/>
            <person name="Copeland A."/>
            <person name="Lapidus A."/>
            <person name="Lucas S."/>
            <person name="Cheng J.F."/>
            <person name="Han C."/>
            <person name="Tapia R."/>
            <person name="Goodwin L.A."/>
            <person name="Pitluck S."/>
            <person name="Ivanova N."/>
            <person name="Land M."/>
            <person name="Hauser L."/>
            <person name="Larimer F."/>
            <person name="Rohde M."/>
            <person name="Goker M."/>
            <person name="Detter J.C."/>
            <person name="Kyrpides N.C."/>
            <person name="Woyke T."/>
            <person name="Schaap P.J."/>
            <person name="Plugge C.M."/>
            <person name="Muyzer G."/>
            <person name="Kuever J."/>
            <person name="Pereira I.A."/>
            <person name="Parshina S.N."/>
            <person name="Bernier-Latmani R."/>
            <person name="Stams A.J."/>
            <person name="Klenk H.P."/>
        </authorList>
    </citation>
    <scope>NUCLEOTIDE SEQUENCE [LARGE SCALE GENOMIC DNA]</scope>
    <source>
        <strain evidence="3">ATCC 23193 / DSM 2154 / NCIB 8452 / DL</strain>
    </source>
</reference>
<dbReference type="InterPro" id="IPR012854">
    <property type="entry name" value="Cu_amine_oxidase-like_N"/>
</dbReference>
<evidence type="ECO:0000259" key="1">
    <source>
        <dbReference type="Pfam" id="PF07833"/>
    </source>
</evidence>
<dbReference type="SUPFAM" id="SSF55383">
    <property type="entry name" value="Copper amine oxidase, domain N"/>
    <property type="match status" value="1"/>
</dbReference>
<dbReference type="EMBL" id="CP002780">
    <property type="protein sequence ID" value="AEG58911.1"/>
    <property type="molecule type" value="Genomic_DNA"/>
</dbReference>
<dbReference type="Gene3D" id="3.30.457.10">
    <property type="entry name" value="Copper amine oxidase-like, N-terminal domain"/>
    <property type="match status" value="1"/>
</dbReference>
<feature type="domain" description="Copper amine oxidase-like N-terminal" evidence="1">
    <location>
        <begin position="29"/>
        <end position="129"/>
    </location>
</feature>
<evidence type="ECO:0000313" key="2">
    <source>
        <dbReference type="EMBL" id="AEG58911.1"/>
    </source>
</evidence>
<protein>
    <recommendedName>
        <fullName evidence="1">Copper amine oxidase-like N-terminal domain-containing protein</fullName>
    </recommendedName>
</protein>